<dbReference type="RefSeq" id="XP_043046797.1">
    <property type="nucleotide sequence ID" value="XM_043182641.1"/>
</dbReference>
<dbReference type="OrthoDB" id="2662456at2759"/>
<proteinExistence type="predicted"/>
<dbReference type="SUPFAM" id="SSF56672">
    <property type="entry name" value="DNA/RNA polymerases"/>
    <property type="match status" value="1"/>
</dbReference>
<dbReference type="GeneID" id="66104938"/>
<comment type="caution">
    <text evidence="1">The sequence shown here is derived from an EMBL/GenBank/DDBJ whole genome shotgun (WGS) entry which is preliminary data.</text>
</comment>
<feature type="non-terminal residue" evidence="1">
    <location>
        <position position="1"/>
    </location>
</feature>
<dbReference type="InterPro" id="IPR043502">
    <property type="entry name" value="DNA/RNA_pol_sf"/>
</dbReference>
<dbReference type="Proteomes" id="UP000812287">
    <property type="component" value="Unassembled WGS sequence"/>
</dbReference>
<gene>
    <name evidence="1" type="ORF">BT62DRAFT_880779</name>
</gene>
<dbReference type="AlphaFoldDB" id="A0A9P7W6X9"/>
<keyword evidence="2" id="KW-1185">Reference proteome</keyword>
<reference evidence="1" key="1">
    <citation type="submission" date="2020-11" db="EMBL/GenBank/DDBJ databases">
        <title>Adaptations for nitrogen fixation in a non-lichenized fungal sporocarp promotes dispersal by wood-feeding termites.</title>
        <authorList>
            <consortium name="DOE Joint Genome Institute"/>
            <person name="Koch R.A."/>
            <person name="Yoon G."/>
            <person name="Arayal U."/>
            <person name="Lail K."/>
            <person name="Amirebrahimi M."/>
            <person name="Labutti K."/>
            <person name="Lipzen A."/>
            <person name="Riley R."/>
            <person name="Barry K."/>
            <person name="Henrissat B."/>
            <person name="Grigoriev I.V."/>
            <person name="Herr J.R."/>
            <person name="Aime M.C."/>
        </authorList>
    </citation>
    <scope>NUCLEOTIDE SEQUENCE</scope>
    <source>
        <strain evidence="1">MCA 3950</strain>
    </source>
</reference>
<accession>A0A9P7W6X9</accession>
<sequence length="75" mass="8617">LQKEWEKEQDKAFLVLKMVLISQPVLYGPQFDGTLFIVTMDGLKKGKGIILSQQFTYTLNSKMVTWVHPIAYALK</sequence>
<organism evidence="1 2">
    <name type="scientific">Guyanagaster necrorhizus</name>
    <dbReference type="NCBI Taxonomy" id="856835"/>
    <lineage>
        <taxon>Eukaryota</taxon>
        <taxon>Fungi</taxon>
        <taxon>Dikarya</taxon>
        <taxon>Basidiomycota</taxon>
        <taxon>Agaricomycotina</taxon>
        <taxon>Agaricomycetes</taxon>
        <taxon>Agaricomycetidae</taxon>
        <taxon>Agaricales</taxon>
        <taxon>Marasmiineae</taxon>
        <taxon>Physalacriaceae</taxon>
        <taxon>Guyanagaster</taxon>
    </lineage>
</organism>
<name>A0A9P7W6X9_9AGAR</name>
<evidence type="ECO:0000313" key="2">
    <source>
        <dbReference type="Proteomes" id="UP000812287"/>
    </source>
</evidence>
<dbReference type="EMBL" id="MU250523">
    <property type="protein sequence ID" value="KAG7453297.1"/>
    <property type="molecule type" value="Genomic_DNA"/>
</dbReference>
<evidence type="ECO:0000313" key="1">
    <source>
        <dbReference type="EMBL" id="KAG7453297.1"/>
    </source>
</evidence>
<protein>
    <submittedName>
        <fullName evidence="1">Uncharacterized protein</fullName>
    </submittedName>
</protein>